<reference evidence="1 2" key="1">
    <citation type="submission" date="2020-10" db="EMBL/GenBank/DDBJ databases">
        <title>Sequencing the genomes of 1000 actinobacteria strains.</title>
        <authorList>
            <person name="Klenk H.-P."/>
        </authorList>
    </citation>
    <scope>NUCLEOTIDE SEQUENCE [LARGE SCALE GENOMIC DNA]</scope>
    <source>
        <strain evidence="1 2">DSM 44653</strain>
    </source>
</reference>
<dbReference type="Gene3D" id="1.10.10.10">
    <property type="entry name" value="Winged helix-like DNA-binding domain superfamily/Winged helix DNA-binding domain"/>
    <property type="match status" value="1"/>
</dbReference>
<dbReference type="Proteomes" id="UP000631670">
    <property type="component" value="Unassembled WGS sequence"/>
</dbReference>
<dbReference type="InterPro" id="IPR036390">
    <property type="entry name" value="WH_DNA-bd_sf"/>
</dbReference>
<comment type="caution">
    <text evidence="1">The sequence shown here is derived from an EMBL/GenBank/DDBJ whole genome shotgun (WGS) entry which is preliminary data.</text>
</comment>
<accession>A0ABR9IC50</accession>
<organism evidence="1 2">
    <name type="scientific">Amycolatopsis lexingtonensis</name>
    <dbReference type="NCBI Taxonomy" id="218822"/>
    <lineage>
        <taxon>Bacteria</taxon>
        <taxon>Bacillati</taxon>
        <taxon>Actinomycetota</taxon>
        <taxon>Actinomycetes</taxon>
        <taxon>Pseudonocardiales</taxon>
        <taxon>Pseudonocardiaceae</taxon>
        <taxon>Amycolatopsis</taxon>
    </lineage>
</organism>
<dbReference type="EMBL" id="JADBEG010000001">
    <property type="protein sequence ID" value="MBE1500754.1"/>
    <property type="molecule type" value="Genomic_DNA"/>
</dbReference>
<dbReference type="RefSeq" id="WP_143264956.1">
    <property type="nucleotide sequence ID" value="NZ_JADBEG010000001.1"/>
</dbReference>
<protein>
    <recommendedName>
        <fullName evidence="3">HTH marR-type domain-containing protein</fullName>
    </recommendedName>
</protein>
<keyword evidence="2" id="KW-1185">Reference proteome</keyword>
<evidence type="ECO:0000313" key="1">
    <source>
        <dbReference type="EMBL" id="MBE1500754.1"/>
    </source>
</evidence>
<dbReference type="InterPro" id="IPR036388">
    <property type="entry name" value="WH-like_DNA-bd_sf"/>
</dbReference>
<evidence type="ECO:0000313" key="2">
    <source>
        <dbReference type="Proteomes" id="UP000631670"/>
    </source>
</evidence>
<gene>
    <name evidence="1" type="ORF">H4696_007854</name>
</gene>
<proteinExistence type="predicted"/>
<name>A0ABR9IC50_9PSEU</name>
<dbReference type="SUPFAM" id="SSF46785">
    <property type="entry name" value="Winged helix' DNA-binding domain"/>
    <property type="match status" value="1"/>
</dbReference>
<evidence type="ECO:0008006" key="3">
    <source>
        <dbReference type="Google" id="ProtNLM"/>
    </source>
</evidence>
<sequence length="357" mass="37929">MTEHRTPETIGDMPPDWRRAIDAVIAALQAVDLTAAPSAEDLAAGLTVEINGVRLDIDVEVASTVTPESLANQLRRHSGTSPQAAPVHLLVADRIVAAAREELGKQGWSWLDLRGHLHLSGPGVLVDTAVPAAPDAPRPVDLFAGKVALEVASALLLKPEHPGSVRQLARELHRSPSSVSAVMNSLREAQLIDSESLPVTPELFWETASAWRPAETTVARVALLDDPTIAGALRTGWDEPPTGVGWALTETMAAAAYGAPVGVRAAYPPDFYVPDTTTAHRAEALLGVPTSDTARGATIRIAPVPQVCSLRFPASPDGPPWPLAHPLFVALDLASDPGRGREILEGWDPPQEVTRVW</sequence>